<dbReference type="EMBL" id="FMJD01000008">
    <property type="protein sequence ID" value="SCM77341.1"/>
    <property type="molecule type" value="Genomic_DNA"/>
</dbReference>
<sequence>MRATVFVKVMKRKYKLDRVRIGDVSFVFTTLILVRGGPHTKSTRSRIFAANPRDLV</sequence>
<reference evidence="1" key="1">
    <citation type="submission" date="2016-08" db="EMBL/GenBank/DDBJ databases">
        <authorList>
            <person name="Seilhamer J.J."/>
        </authorList>
    </citation>
    <scope>NUCLEOTIDE SEQUENCE</scope>
    <source>
        <strain evidence="1">86</strain>
    </source>
</reference>
<proteinExistence type="predicted"/>
<evidence type="ECO:0000313" key="1">
    <source>
        <dbReference type="EMBL" id="SCM77341.1"/>
    </source>
</evidence>
<name>A0A212LIG6_9HYPH</name>
<accession>A0A212LIG6</accession>
<protein>
    <submittedName>
        <fullName evidence="1">Uncharacterized protein</fullName>
    </submittedName>
</protein>
<gene>
    <name evidence="1" type="ORF">KL86PLE_41146</name>
</gene>
<organism evidence="1">
    <name type="scientific">uncultured Pleomorphomonas sp</name>
    <dbReference type="NCBI Taxonomy" id="442121"/>
    <lineage>
        <taxon>Bacteria</taxon>
        <taxon>Pseudomonadati</taxon>
        <taxon>Pseudomonadota</taxon>
        <taxon>Alphaproteobacteria</taxon>
        <taxon>Hyphomicrobiales</taxon>
        <taxon>Pleomorphomonadaceae</taxon>
        <taxon>Pleomorphomonas</taxon>
        <taxon>environmental samples</taxon>
    </lineage>
</organism>
<dbReference type="AlphaFoldDB" id="A0A212LIG6"/>